<dbReference type="InterPro" id="IPR044946">
    <property type="entry name" value="Restrct_endonuc_typeI_TRD_sf"/>
</dbReference>
<evidence type="ECO:0000256" key="2">
    <source>
        <dbReference type="ARBA" id="ARBA00022747"/>
    </source>
</evidence>
<dbReference type="Proteomes" id="UP000294930">
    <property type="component" value="Unassembled WGS sequence"/>
</dbReference>
<gene>
    <name evidence="5" type="ORF">A8975_1797</name>
</gene>
<dbReference type="Gene3D" id="1.10.287.1120">
    <property type="entry name" value="Bipartite methylase S protein"/>
    <property type="match status" value="1"/>
</dbReference>
<dbReference type="Gene3D" id="3.90.220.20">
    <property type="entry name" value="DNA methylase specificity domains"/>
    <property type="match status" value="2"/>
</dbReference>
<dbReference type="Pfam" id="PF01420">
    <property type="entry name" value="Methylase_S"/>
    <property type="match status" value="2"/>
</dbReference>
<dbReference type="InterPro" id="IPR000055">
    <property type="entry name" value="Restrct_endonuc_typeI_TRD"/>
</dbReference>
<evidence type="ECO:0000256" key="3">
    <source>
        <dbReference type="ARBA" id="ARBA00023125"/>
    </source>
</evidence>
<dbReference type="EMBL" id="SOQZ01000003">
    <property type="protein sequence ID" value="TDY11955.1"/>
    <property type="molecule type" value="Genomic_DNA"/>
</dbReference>
<evidence type="ECO:0000259" key="4">
    <source>
        <dbReference type="Pfam" id="PF01420"/>
    </source>
</evidence>
<dbReference type="PANTHER" id="PTHR30408">
    <property type="entry name" value="TYPE-1 RESTRICTION ENZYME ECOKI SPECIFICITY PROTEIN"/>
    <property type="match status" value="1"/>
</dbReference>
<organism evidence="5 6">
    <name type="scientific">Meridianimaribacter flavus</name>
    <dbReference type="NCBI Taxonomy" id="571115"/>
    <lineage>
        <taxon>Bacteria</taxon>
        <taxon>Pseudomonadati</taxon>
        <taxon>Bacteroidota</taxon>
        <taxon>Flavobacteriia</taxon>
        <taxon>Flavobacteriales</taxon>
        <taxon>Flavobacteriaceae</taxon>
        <taxon>Meridianimaribacter</taxon>
    </lineage>
</organism>
<name>A0ABY2G560_9FLAO</name>
<keyword evidence="6" id="KW-1185">Reference proteome</keyword>
<protein>
    <submittedName>
        <fullName evidence="5">Type I restriction enzyme S subunit</fullName>
    </submittedName>
</protein>
<dbReference type="PANTHER" id="PTHR30408:SF13">
    <property type="entry name" value="TYPE I RESTRICTION ENZYME HINDI SPECIFICITY SUBUNIT"/>
    <property type="match status" value="1"/>
</dbReference>
<dbReference type="RefSeq" id="WP_134199893.1">
    <property type="nucleotide sequence ID" value="NZ_SOQZ01000003.1"/>
</dbReference>
<dbReference type="SUPFAM" id="SSF116734">
    <property type="entry name" value="DNA methylase specificity domain"/>
    <property type="match status" value="2"/>
</dbReference>
<proteinExistence type="inferred from homology"/>
<sequence length="432" mass="49364">MREGWSEVRLIEVTSKIGSGVTPRGGSSVYVEKGIPIFRSQNIYNGEFSTSGLAYINDTIASKMKNVEVVEDDVLLNITGDSVARCCIPPREFIPGRVNQHVSIIRPRKEKLNPRYLMYSLISPRMQATLLAFASGAGATRNALTKSVLENTKINLPPLKTQRKIASILSAYDDLIENNLKRIKLLEEQAQLTYEEWFVRFKFPGHETTKFDEDTGLPEGWEKVKASDLFDIQGGTQPPKSSWLDVQKDGYVRMVQIRDYYTDSHIAYVRNNSKLRRCSKEDIMIARYGASVGRICYGIEGVYNVALVKVVPYKKSHREFLRWYLKSDFFQSNLLNKTQRTAQDGFNKGTFKSLKLNKPNKVIIEKFNLYAIPLFNFIEKLKNQNQHLKEARDILLPRLMSGMIDVEKPEIGSLKYEVNDSLGMVAEEKSEY</sequence>
<dbReference type="InterPro" id="IPR052021">
    <property type="entry name" value="Type-I_RS_S_subunit"/>
</dbReference>
<feature type="domain" description="Type I restriction modification DNA specificity" evidence="4">
    <location>
        <begin position="3"/>
        <end position="187"/>
    </location>
</feature>
<dbReference type="CDD" id="cd17256">
    <property type="entry name" value="RMtype1_S_EcoJA65PI-TRD1-CR1_like"/>
    <property type="match status" value="1"/>
</dbReference>
<keyword evidence="3" id="KW-0238">DNA-binding</keyword>
<keyword evidence="2" id="KW-0680">Restriction system</keyword>
<comment type="similarity">
    <text evidence="1">Belongs to the type-I restriction system S methylase family.</text>
</comment>
<reference evidence="5 6" key="1">
    <citation type="submission" date="2019-03" db="EMBL/GenBank/DDBJ databases">
        <title>Genomic Encyclopedia of Type Strains, Phase III (KMG-III): the genomes of soil and plant-associated and newly described type strains.</title>
        <authorList>
            <person name="Whitman W."/>
        </authorList>
    </citation>
    <scope>NUCLEOTIDE SEQUENCE [LARGE SCALE GENOMIC DNA]</scope>
    <source>
        <strain evidence="5 6">CGMCC 1.10957</strain>
    </source>
</reference>
<evidence type="ECO:0000313" key="6">
    <source>
        <dbReference type="Proteomes" id="UP000294930"/>
    </source>
</evidence>
<accession>A0ABY2G560</accession>
<feature type="domain" description="Type I restriction modification DNA specificity" evidence="4">
    <location>
        <begin position="218"/>
        <end position="361"/>
    </location>
</feature>
<evidence type="ECO:0000313" key="5">
    <source>
        <dbReference type="EMBL" id="TDY11955.1"/>
    </source>
</evidence>
<dbReference type="CDD" id="cd17263">
    <property type="entry name" value="RMtype1_S_AbaB8300I-TRD1-CR1_like"/>
    <property type="match status" value="1"/>
</dbReference>
<evidence type="ECO:0000256" key="1">
    <source>
        <dbReference type="ARBA" id="ARBA00010923"/>
    </source>
</evidence>
<comment type="caution">
    <text evidence="5">The sequence shown here is derived from an EMBL/GenBank/DDBJ whole genome shotgun (WGS) entry which is preliminary data.</text>
</comment>